<proteinExistence type="predicted"/>
<evidence type="ECO:0000313" key="2">
    <source>
        <dbReference type="EMBL" id="OXS38647.1"/>
    </source>
</evidence>
<feature type="transmembrane region" description="Helical" evidence="1">
    <location>
        <begin position="256"/>
        <end position="275"/>
    </location>
</feature>
<feature type="transmembrane region" description="Helical" evidence="1">
    <location>
        <begin position="213"/>
        <end position="231"/>
    </location>
</feature>
<dbReference type="AlphaFoldDB" id="A0A226RNW2"/>
<dbReference type="EMBL" id="LUGO01000070">
    <property type="protein sequence ID" value="OXS38647.1"/>
    <property type="molecule type" value="Genomic_DNA"/>
</dbReference>
<feature type="transmembrane region" description="Helical" evidence="1">
    <location>
        <begin position="106"/>
        <end position="126"/>
    </location>
</feature>
<feature type="transmembrane region" description="Helical" evidence="1">
    <location>
        <begin position="170"/>
        <end position="193"/>
    </location>
</feature>
<reference evidence="2 3" key="1">
    <citation type="submission" date="2016-03" db="EMBL/GenBank/DDBJ databases">
        <title>Sequencing of Lactobacillus Species from Commercial Turkeys.</title>
        <authorList>
            <person name="Johnson T.J."/>
            <person name="Youmans B.P."/>
            <person name="Case K.A."/>
        </authorList>
    </citation>
    <scope>NUCLEOTIDE SEQUENCE [LARGE SCALE GENOMIC DNA]</scope>
    <source>
        <strain evidence="2 3">UMNLA1</strain>
    </source>
</reference>
<sequence length="276" mass="30891">MRLEQAVEIYLLSKMFLKFIGITLIGYFFFCVIVRVLTNNAKKTPVEFSILDDSNEELAKTLNGDKGFLRAKITAWLIKFVKNIQLYNSQLVSKKEMVTQNRLRKLYLLDITGHLIVGFSFSSGLIELQNQLLAGIFLPLVYVVVGSLIDYKVMKIRANLGSYLIDKGSFFLVPGLPLLLMINLLWVGAGLLISNLQAETLMVAGFDVGITDMFLGIAAILLGLIGVLLQVKRLKAILKRLSLLGKQAEMSFKKSILLKASDYMIVYVILGIILFM</sequence>
<protein>
    <submittedName>
        <fullName evidence="2">Uncharacterized protein</fullName>
    </submittedName>
</protein>
<keyword evidence="1" id="KW-0812">Transmembrane</keyword>
<feature type="transmembrane region" description="Helical" evidence="1">
    <location>
        <begin position="132"/>
        <end position="149"/>
    </location>
</feature>
<comment type="caution">
    <text evidence="2">The sequence shown here is derived from an EMBL/GenBank/DDBJ whole genome shotgun (WGS) entry which is preliminary data.</text>
</comment>
<accession>A0A226RNW2</accession>
<keyword evidence="1" id="KW-1133">Transmembrane helix</keyword>
<name>A0A226RNW2_9LACO</name>
<keyword evidence="1" id="KW-0472">Membrane</keyword>
<dbReference type="RefSeq" id="WP_089144040.1">
    <property type="nucleotide sequence ID" value="NZ_BLAN01000130.1"/>
</dbReference>
<feature type="transmembrane region" description="Helical" evidence="1">
    <location>
        <begin position="15"/>
        <end position="37"/>
    </location>
</feature>
<evidence type="ECO:0000256" key="1">
    <source>
        <dbReference type="SAM" id="Phobius"/>
    </source>
</evidence>
<organism evidence="2 3">
    <name type="scientific">Ligilactobacillus agilis</name>
    <dbReference type="NCBI Taxonomy" id="1601"/>
    <lineage>
        <taxon>Bacteria</taxon>
        <taxon>Bacillati</taxon>
        <taxon>Bacillota</taxon>
        <taxon>Bacilli</taxon>
        <taxon>Lactobacillales</taxon>
        <taxon>Lactobacillaceae</taxon>
        <taxon>Ligilactobacillus</taxon>
    </lineage>
</organism>
<gene>
    <name evidence="2" type="ORF">AYP69_08515</name>
</gene>
<evidence type="ECO:0000313" key="3">
    <source>
        <dbReference type="Proteomes" id="UP000215261"/>
    </source>
</evidence>
<dbReference type="Proteomes" id="UP000215261">
    <property type="component" value="Unassembled WGS sequence"/>
</dbReference>